<dbReference type="EMBL" id="LAVV01014860">
    <property type="protein sequence ID" value="KNZ44371.1"/>
    <property type="molecule type" value="Genomic_DNA"/>
</dbReference>
<evidence type="ECO:0000313" key="3">
    <source>
        <dbReference type="Proteomes" id="UP000037035"/>
    </source>
</evidence>
<evidence type="ECO:0000256" key="1">
    <source>
        <dbReference type="SAM" id="MobiDB-lite"/>
    </source>
</evidence>
<proteinExistence type="predicted"/>
<protein>
    <submittedName>
        <fullName evidence="2">Uncharacterized protein</fullName>
    </submittedName>
</protein>
<feature type="compositionally biased region" description="Basic and acidic residues" evidence="1">
    <location>
        <begin position="1"/>
        <end position="10"/>
    </location>
</feature>
<feature type="compositionally biased region" description="Basic and acidic residues" evidence="1">
    <location>
        <begin position="18"/>
        <end position="28"/>
    </location>
</feature>
<evidence type="ECO:0000313" key="2">
    <source>
        <dbReference type="EMBL" id="KNZ44371.1"/>
    </source>
</evidence>
<keyword evidence="3" id="KW-1185">Reference proteome</keyword>
<dbReference type="VEuPathDB" id="FungiDB:VP01_922g4"/>
<reference evidence="2 3" key="1">
    <citation type="submission" date="2015-08" db="EMBL/GenBank/DDBJ databases">
        <title>Next Generation Sequencing and Analysis of the Genome of Puccinia sorghi L Schw, the Causal Agent of Maize Common Rust.</title>
        <authorList>
            <person name="Rochi L."/>
            <person name="Burguener G."/>
            <person name="Darino M."/>
            <person name="Turjanski A."/>
            <person name="Kreff E."/>
            <person name="Dieguez M.J."/>
            <person name="Sacco F."/>
        </authorList>
    </citation>
    <scope>NUCLEOTIDE SEQUENCE [LARGE SCALE GENOMIC DNA]</scope>
    <source>
        <strain evidence="2 3">RO10H11247</strain>
    </source>
</reference>
<accession>A0A0L6U7A2</accession>
<comment type="caution">
    <text evidence="2">The sequence shown here is derived from an EMBL/GenBank/DDBJ whole genome shotgun (WGS) entry which is preliminary data.</text>
</comment>
<name>A0A0L6U7A2_9BASI</name>
<feature type="region of interest" description="Disordered" evidence="1">
    <location>
        <begin position="1"/>
        <end position="31"/>
    </location>
</feature>
<sequence length="75" mass="8357">MWRSEAKELSNDQTDLTNAHHSDQDPDLGKNTISLSQQDVVCFEGFGLVKNTNPTGSRPVNCGPEQLVSIFFMFI</sequence>
<dbReference type="AlphaFoldDB" id="A0A0L6U7A2"/>
<gene>
    <name evidence="2" type="ORF">VP01_922g4</name>
</gene>
<organism evidence="2 3">
    <name type="scientific">Puccinia sorghi</name>
    <dbReference type="NCBI Taxonomy" id="27349"/>
    <lineage>
        <taxon>Eukaryota</taxon>
        <taxon>Fungi</taxon>
        <taxon>Dikarya</taxon>
        <taxon>Basidiomycota</taxon>
        <taxon>Pucciniomycotina</taxon>
        <taxon>Pucciniomycetes</taxon>
        <taxon>Pucciniales</taxon>
        <taxon>Pucciniaceae</taxon>
        <taxon>Puccinia</taxon>
    </lineage>
</organism>
<dbReference type="OrthoDB" id="10642618at2759"/>
<dbReference type="Proteomes" id="UP000037035">
    <property type="component" value="Unassembled WGS sequence"/>
</dbReference>